<evidence type="ECO:0000256" key="2">
    <source>
        <dbReference type="ARBA" id="ARBA00022723"/>
    </source>
</evidence>
<dbReference type="Proteomes" id="UP000236728">
    <property type="component" value="Unassembled WGS sequence"/>
</dbReference>
<dbReference type="InterPro" id="IPR023170">
    <property type="entry name" value="HhH_base_excis_C"/>
</dbReference>
<evidence type="ECO:0000256" key="3">
    <source>
        <dbReference type="ARBA" id="ARBA00023004"/>
    </source>
</evidence>
<keyword evidence="6" id="KW-1185">Reference proteome</keyword>
<keyword evidence="2" id="KW-0479">Metal-binding</keyword>
<keyword evidence="3" id="KW-0408">Iron</keyword>
<evidence type="ECO:0000313" key="6">
    <source>
        <dbReference type="Proteomes" id="UP000236728"/>
    </source>
</evidence>
<protein>
    <submittedName>
        <fullName evidence="5">DNA-3-methyladenine glycosylase III</fullName>
    </submittedName>
</protein>
<dbReference type="EMBL" id="FNVA01000001">
    <property type="protein sequence ID" value="SEF60030.1"/>
    <property type="molecule type" value="Genomic_DNA"/>
</dbReference>
<dbReference type="GO" id="GO:0003824">
    <property type="term" value="F:catalytic activity"/>
    <property type="evidence" value="ECO:0007669"/>
    <property type="project" value="InterPro"/>
</dbReference>
<dbReference type="GO" id="GO:0046872">
    <property type="term" value="F:metal ion binding"/>
    <property type="evidence" value="ECO:0007669"/>
    <property type="project" value="UniProtKB-KW"/>
</dbReference>
<dbReference type="GO" id="GO:0006281">
    <property type="term" value="P:DNA repair"/>
    <property type="evidence" value="ECO:0007669"/>
    <property type="project" value="InterPro"/>
</dbReference>
<accession>A0A1H5TB58</accession>
<name>A0A1H5TB58_9BACT</name>
<sequence>MDPLSTTLKQLADLHGPQPLPPARGPFELVLWENACYLTTEENRLETFLALKSLLAIAPNRIDPQRLAAATDDELMPLAILGGKQPQTRIFRWHEIAQITLDQFGGNLDTILTLPFDDARAALQQFPNIRGTGAEKILLFCGVAQGLPVESNGLRVLVRLGWGYPMRDYVAMYRETQSNLADAIPSDVTELQQAYLLLKLHGQQLCTDKEPRCSACPLESVCYYPKEQQERQPS</sequence>
<dbReference type="OrthoDB" id="9800977at2"/>
<keyword evidence="4" id="KW-0411">Iron-sulfur</keyword>
<dbReference type="InterPro" id="IPR011257">
    <property type="entry name" value="DNA_glycosylase"/>
</dbReference>
<dbReference type="PANTHER" id="PTHR10359">
    <property type="entry name" value="A/G-SPECIFIC ADENINE GLYCOSYLASE/ENDONUCLEASE III"/>
    <property type="match status" value="1"/>
</dbReference>
<dbReference type="Gene3D" id="1.10.1670.10">
    <property type="entry name" value="Helix-hairpin-Helix base-excision DNA repair enzymes (C-terminal)"/>
    <property type="match status" value="1"/>
</dbReference>
<evidence type="ECO:0000256" key="4">
    <source>
        <dbReference type="ARBA" id="ARBA00023014"/>
    </source>
</evidence>
<dbReference type="PANTHER" id="PTHR10359:SF19">
    <property type="entry name" value="DNA REPAIR GLYCOSYLASE MJ1434-RELATED"/>
    <property type="match status" value="1"/>
</dbReference>
<evidence type="ECO:0000313" key="5">
    <source>
        <dbReference type="EMBL" id="SEF60030.1"/>
    </source>
</evidence>
<gene>
    <name evidence="5" type="ORF">SAMN05421819_0545</name>
</gene>
<dbReference type="SUPFAM" id="SSF48150">
    <property type="entry name" value="DNA-glycosylase"/>
    <property type="match status" value="1"/>
</dbReference>
<reference evidence="5 6" key="1">
    <citation type="submission" date="2016-10" db="EMBL/GenBank/DDBJ databases">
        <authorList>
            <person name="de Groot N.N."/>
        </authorList>
    </citation>
    <scope>NUCLEOTIDE SEQUENCE [LARGE SCALE GENOMIC DNA]</scope>
    <source>
        <strain evidence="5 6">DSM 22489</strain>
    </source>
</reference>
<keyword evidence="1" id="KW-0004">4Fe-4S</keyword>
<dbReference type="AlphaFoldDB" id="A0A1H5TB58"/>
<dbReference type="GO" id="GO:0051539">
    <property type="term" value="F:4 iron, 4 sulfur cluster binding"/>
    <property type="evidence" value="ECO:0007669"/>
    <property type="project" value="UniProtKB-KW"/>
</dbReference>
<proteinExistence type="predicted"/>
<dbReference type="Gene3D" id="1.10.340.30">
    <property type="entry name" value="Hypothetical protein, domain 2"/>
    <property type="match status" value="1"/>
</dbReference>
<organism evidence="5 6">
    <name type="scientific">Bryocella elongata</name>
    <dbReference type="NCBI Taxonomy" id="863522"/>
    <lineage>
        <taxon>Bacteria</taxon>
        <taxon>Pseudomonadati</taxon>
        <taxon>Acidobacteriota</taxon>
        <taxon>Terriglobia</taxon>
        <taxon>Terriglobales</taxon>
        <taxon>Acidobacteriaceae</taxon>
        <taxon>Bryocella</taxon>
    </lineage>
</organism>
<dbReference type="RefSeq" id="WP_103931462.1">
    <property type="nucleotide sequence ID" value="NZ_FNVA01000001.1"/>
</dbReference>
<evidence type="ECO:0000256" key="1">
    <source>
        <dbReference type="ARBA" id="ARBA00022485"/>
    </source>
</evidence>